<protein>
    <submittedName>
        <fullName evidence="2">Uncharacterized protein</fullName>
    </submittedName>
</protein>
<dbReference type="RefSeq" id="WP_205372231.1">
    <property type="nucleotide sequence ID" value="NZ_JAFEJA010000001.1"/>
</dbReference>
<evidence type="ECO:0000313" key="3">
    <source>
        <dbReference type="Proteomes" id="UP000664109"/>
    </source>
</evidence>
<proteinExistence type="predicted"/>
<dbReference type="EMBL" id="JAFEJA010000001">
    <property type="protein sequence ID" value="MBM9617903.1"/>
    <property type="molecule type" value="Genomic_DNA"/>
</dbReference>
<evidence type="ECO:0000256" key="1">
    <source>
        <dbReference type="SAM" id="MobiDB-lite"/>
    </source>
</evidence>
<accession>A0ABS2UKR8</accession>
<reference evidence="2 3" key="1">
    <citation type="journal article" date="2016" name="Arch. Microbiol.">
        <title>Streptomyces zhihengii sp. nov., isolated from rhizospheric soil of Psammosilene tunicoides.</title>
        <authorList>
            <person name="Huang M.J."/>
            <person name="Fei J.J."/>
            <person name="Salam N."/>
            <person name="Kim C.J."/>
            <person name="Hozzein W.N."/>
            <person name="Xiao M."/>
            <person name="Huang H.Q."/>
            <person name="Li W.J."/>
        </authorList>
    </citation>
    <scope>NUCLEOTIDE SEQUENCE [LARGE SCALE GENOMIC DNA]</scope>
    <source>
        <strain evidence="2 3">YIM T102</strain>
    </source>
</reference>
<comment type="caution">
    <text evidence="2">The sequence shown here is derived from an EMBL/GenBank/DDBJ whole genome shotgun (WGS) entry which is preliminary data.</text>
</comment>
<evidence type="ECO:0000313" key="2">
    <source>
        <dbReference type="EMBL" id="MBM9617903.1"/>
    </source>
</evidence>
<sequence length="62" mass="6482">MSILTTGGRTGQFPEVAHPNDEGGRRGHLARAQHGRGQSTFVDHGDDAGMMRRSGAVAIVGP</sequence>
<organism evidence="2 3">
    <name type="scientific">Streptomyces zhihengii</name>
    <dbReference type="NCBI Taxonomy" id="1818004"/>
    <lineage>
        <taxon>Bacteria</taxon>
        <taxon>Bacillati</taxon>
        <taxon>Actinomycetota</taxon>
        <taxon>Actinomycetes</taxon>
        <taxon>Kitasatosporales</taxon>
        <taxon>Streptomycetaceae</taxon>
        <taxon>Streptomyces</taxon>
    </lineage>
</organism>
<feature type="region of interest" description="Disordered" evidence="1">
    <location>
        <begin position="1"/>
        <end position="62"/>
    </location>
</feature>
<name>A0ABS2UKR8_9ACTN</name>
<dbReference type="Proteomes" id="UP000664109">
    <property type="component" value="Unassembled WGS sequence"/>
</dbReference>
<gene>
    <name evidence="2" type="ORF">JE024_03950</name>
</gene>
<keyword evidence="3" id="KW-1185">Reference proteome</keyword>